<proteinExistence type="inferred from homology"/>
<dbReference type="Gene3D" id="1.10.630.10">
    <property type="entry name" value="Cytochrome P450"/>
    <property type="match status" value="1"/>
</dbReference>
<evidence type="ECO:0000256" key="3">
    <source>
        <dbReference type="ARBA" id="ARBA00023004"/>
    </source>
</evidence>
<dbReference type="InterPro" id="IPR001128">
    <property type="entry name" value="Cyt_P450"/>
</dbReference>
<reference evidence="4 5" key="1">
    <citation type="journal article" date="2024" name="G3 (Bethesda)">
        <title>Genome assembly of Hibiscus sabdariffa L. provides insights into metabolisms of medicinal natural products.</title>
        <authorList>
            <person name="Kim T."/>
        </authorList>
    </citation>
    <scope>NUCLEOTIDE SEQUENCE [LARGE SCALE GENOMIC DNA]</scope>
    <source>
        <strain evidence="4">TK-2024</strain>
        <tissue evidence="4">Old leaves</tissue>
    </source>
</reference>
<dbReference type="Pfam" id="PF00067">
    <property type="entry name" value="p450"/>
    <property type="match status" value="1"/>
</dbReference>
<dbReference type="PANTHER" id="PTHR24286:SF190">
    <property type="entry name" value="CYTOCHROME P450"/>
    <property type="match status" value="1"/>
</dbReference>
<evidence type="ECO:0000313" key="4">
    <source>
        <dbReference type="EMBL" id="KAK9005095.1"/>
    </source>
</evidence>
<accession>A0ABR2QWN9</accession>
<protein>
    <recommendedName>
        <fullName evidence="6">Cytochrome P450</fullName>
    </recommendedName>
</protein>
<dbReference type="EMBL" id="JBBPBN010000030">
    <property type="protein sequence ID" value="KAK9005095.1"/>
    <property type="molecule type" value="Genomic_DNA"/>
</dbReference>
<comment type="similarity">
    <text evidence="1">Belongs to the cytochrome P450 family.</text>
</comment>
<dbReference type="PANTHER" id="PTHR24286">
    <property type="entry name" value="CYTOCHROME P450 26"/>
    <property type="match status" value="1"/>
</dbReference>
<evidence type="ECO:0000313" key="5">
    <source>
        <dbReference type="Proteomes" id="UP001396334"/>
    </source>
</evidence>
<evidence type="ECO:0000256" key="1">
    <source>
        <dbReference type="ARBA" id="ARBA00010617"/>
    </source>
</evidence>
<name>A0ABR2QWN9_9ROSI</name>
<keyword evidence="3" id="KW-0408">Iron</keyword>
<keyword evidence="5" id="KW-1185">Reference proteome</keyword>
<evidence type="ECO:0000256" key="2">
    <source>
        <dbReference type="ARBA" id="ARBA00022723"/>
    </source>
</evidence>
<gene>
    <name evidence="4" type="ORF">V6N11_042542</name>
</gene>
<dbReference type="SUPFAM" id="SSF48264">
    <property type="entry name" value="Cytochrome P450"/>
    <property type="match status" value="1"/>
</dbReference>
<dbReference type="PRINTS" id="PR00385">
    <property type="entry name" value="P450"/>
</dbReference>
<organism evidence="4 5">
    <name type="scientific">Hibiscus sabdariffa</name>
    <name type="common">roselle</name>
    <dbReference type="NCBI Taxonomy" id="183260"/>
    <lineage>
        <taxon>Eukaryota</taxon>
        <taxon>Viridiplantae</taxon>
        <taxon>Streptophyta</taxon>
        <taxon>Embryophyta</taxon>
        <taxon>Tracheophyta</taxon>
        <taxon>Spermatophyta</taxon>
        <taxon>Magnoliopsida</taxon>
        <taxon>eudicotyledons</taxon>
        <taxon>Gunneridae</taxon>
        <taxon>Pentapetalae</taxon>
        <taxon>rosids</taxon>
        <taxon>malvids</taxon>
        <taxon>Malvales</taxon>
        <taxon>Malvaceae</taxon>
        <taxon>Malvoideae</taxon>
        <taxon>Hibiscus</taxon>
    </lineage>
</organism>
<evidence type="ECO:0008006" key="6">
    <source>
        <dbReference type="Google" id="ProtNLM"/>
    </source>
</evidence>
<dbReference type="PRINTS" id="PR00463">
    <property type="entry name" value="EP450I"/>
</dbReference>
<dbReference type="InterPro" id="IPR002401">
    <property type="entry name" value="Cyt_P450_E_grp-I"/>
</dbReference>
<keyword evidence="2" id="KW-0479">Metal-binding</keyword>
<comment type="caution">
    <text evidence="4">The sequence shown here is derived from an EMBL/GenBank/DDBJ whole genome shotgun (WGS) entry which is preliminary data.</text>
</comment>
<dbReference type="InterPro" id="IPR036396">
    <property type="entry name" value="Cyt_P450_sf"/>
</dbReference>
<dbReference type="Proteomes" id="UP001396334">
    <property type="component" value="Unassembled WGS sequence"/>
</dbReference>
<sequence length="329" mass="38204">MDEEVRYHLEMHWHGKEQVTVLPLMKTLTFNIICSLLFGIERGPRREKLADDLRYMVEGIWSIPVNLPFTRYNRSLKSSARTQKLLKHLIGEKREDLKHGASPRQDLITYLLSIRGDKNEQVISEKEIIHNVKLIMVAGYDTSSALLTFLLRLFANDPAIYAAVLQEQEEIAKNKHGELLTWEDLAKMKYTWKVAMETLRLFPPIFGGFWKAVKDFEYGGYLIPKDWLIFWVTGMTQMDDTIFPEPSKFNPNRFENPASLPPYCFIPFRGGPRICTGYEFARIETLISIHYLVTRFTWKILCSDNTFSRDPMLAPAKGLPVQISPRKLL</sequence>